<dbReference type="Proteomes" id="UP001647436">
    <property type="component" value="Unassembled WGS sequence"/>
</dbReference>
<evidence type="ECO:0000256" key="10">
    <source>
        <dbReference type="HAMAP-Rule" id="MF_01031"/>
    </source>
</evidence>
<evidence type="ECO:0000256" key="9">
    <source>
        <dbReference type="ARBA" id="ARBA00023304"/>
    </source>
</evidence>
<evidence type="ECO:0000259" key="11">
    <source>
        <dbReference type="Pfam" id="PF00694"/>
    </source>
</evidence>
<dbReference type="InterPro" id="IPR015928">
    <property type="entry name" value="Aconitase/3IPM_dehydase_swvl"/>
</dbReference>
<gene>
    <name evidence="12" type="primary">leuD1</name>
    <name evidence="10" type="synonym">leuD</name>
    <name evidence="12" type="ORF">DJFAAGMI_02720</name>
</gene>
<evidence type="ECO:0000256" key="7">
    <source>
        <dbReference type="ARBA" id="ARBA00022605"/>
    </source>
</evidence>
<keyword evidence="6 10" id="KW-0432">Leucine biosynthesis</keyword>
<reference evidence="12 13" key="1">
    <citation type="submission" date="2020-03" db="EMBL/GenBank/DDBJ databases">
        <title>The role of nitrogen metabolism on polyethylene biodegradation.</title>
        <authorList>
            <person name="Peixoto J."/>
            <person name="Vizzotto C.S."/>
            <person name="Ramos A."/>
            <person name="Alves G."/>
            <person name="Steindorff A."/>
            <person name="Kruger R."/>
        </authorList>
    </citation>
    <scope>NUCLEOTIDE SEQUENCE [LARGE SCALE GENOMIC DNA]</scope>
    <source>
        <strain evidence="12 13">PE63</strain>
    </source>
</reference>
<evidence type="ECO:0000256" key="3">
    <source>
        <dbReference type="ARBA" id="ARBA00004729"/>
    </source>
</evidence>
<comment type="subunit">
    <text evidence="5 10">Heterodimer of LeuC and LeuD.</text>
</comment>
<keyword evidence="13" id="KW-1185">Reference proteome</keyword>
<evidence type="ECO:0000256" key="2">
    <source>
        <dbReference type="ARBA" id="ARBA00002695"/>
    </source>
</evidence>
<dbReference type="GO" id="GO:0003861">
    <property type="term" value="F:3-isopropylmalate dehydratase activity"/>
    <property type="evidence" value="ECO:0007669"/>
    <property type="project" value="UniProtKB-EC"/>
</dbReference>
<dbReference type="InterPro" id="IPR033940">
    <property type="entry name" value="IPMI_Swivel"/>
</dbReference>
<dbReference type="NCBIfam" id="NF002458">
    <property type="entry name" value="PRK01641.1"/>
    <property type="match status" value="1"/>
</dbReference>
<evidence type="ECO:0000313" key="12">
    <source>
        <dbReference type="EMBL" id="MBS3019966.1"/>
    </source>
</evidence>
<name>A0ABS5LTY8_9BURK</name>
<dbReference type="InterPro" id="IPR050075">
    <property type="entry name" value="LeuD"/>
</dbReference>
<dbReference type="CDD" id="cd01577">
    <property type="entry name" value="IPMI_Swivel"/>
    <property type="match status" value="1"/>
</dbReference>
<comment type="caution">
    <text evidence="12">The sequence shown here is derived from an EMBL/GenBank/DDBJ whole genome shotgun (WGS) entry which is preliminary data.</text>
</comment>
<evidence type="ECO:0000256" key="6">
    <source>
        <dbReference type="ARBA" id="ARBA00022430"/>
    </source>
</evidence>
<protein>
    <recommendedName>
        <fullName evidence="10">3-isopropylmalate dehydratase small subunit</fullName>
        <ecNumber evidence="10">4.2.1.33</ecNumber>
    </recommendedName>
    <alternativeName>
        <fullName evidence="10">Alpha-IPM isomerase</fullName>
        <shortName evidence="10">IPMI</shortName>
    </alternativeName>
    <alternativeName>
        <fullName evidence="10">Isopropylmalate isomerase</fullName>
    </alternativeName>
</protein>
<sequence>MQKFTVHKGLVAPMDRENVDTDAIIPKQFLKSIKKTGFGPNLFDEWRYLDQPGQPGVPEADRKPNPDFVLNQPRFKGASILIARKNFGCGSSREHAPWALDQYGFRAILAPSFADIFFNNSFKNGLLPIVLPEATIDQLFNDVAAFPGYELTIDLERQVIIRPQGEEIAFDVIAFRKYCLLNGFDDIGLTMRHADKIKAFEAERLAQKPWLAHTLIQK</sequence>
<dbReference type="Gene3D" id="3.20.19.10">
    <property type="entry name" value="Aconitase, domain 4"/>
    <property type="match status" value="1"/>
</dbReference>
<proteinExistence type="inferred from homology"/>
<dbReference type="Pfam" id="PF00694">
    <property type="entry name" value="Aconitase_C"/>
    <property type="match status" value="1"/>
</dbReference>
<feature type="domain" description="Aconitase A/isopropylmalate dehydratase small subunit swivel" evidence="11">
    <location>
        <begin position="1"/>
        <end position="133"/>
    </location>
</feature>
<organism evidence="12 13">
    <name type="scientific">Comamonas brasiliensis</name>
    <dbReference type="NCBI Taxonomy" id="1812482"/>
    <lineage>
        <taxon>Bacteria</taxon>
        <taxon>Pseudomonadati</taxon>
        <taxon>Pseudomonadota</taxon>
        <taxon>Betaproteobacteria</taxon>
        <taxon>Burkholderiales</taxon>
        <taxon>Comamonadaceae</taxon>
        <taxon>Comamonas</taxon>
    </lineage>
</organism>
<keyword evidence="9 10" id="KW-0100">Branched-chain amino acid biosynthesis</keyword>
<keyword evidence="8 10" id="KW-0456">Lyase</keyword>
<dbReference type="InterPro" id="IPR000573">
    <property type="entry name" value="AconitaseA/IPMdHydase_ssu_swvl"/>
</dbReference>
<dbReference type="SUPFAM" id="SSF52016">
    <property type="entry name" value="LeuD/IlvD-like"/>
    <property type="match status" value="1"/>
</dbReference>
<comment type="catalytic activity">
    <reaction evidence="1 10">
        <text>(2R,3S)-3-isopropylmalate = (2S)-2-isopropylmalate</text>
        <dbReference type="Rhea" id="RHEA:32287"/>
        <dbReference type="ChEBI" id="CHEBI:1178"/>
        <dbReference type="ChEBI" id="CHEBI:35121"/>
        <dbReference type="EC" id="4.2.1.33"/>
    </reaction>
</comment>
<evidence type="ECO:0000313" key="13">
    <source>
        <dbReference type="Proteomes" id="UP001647436"/>
    </source>
</evidence>
<evidence type="ECO:0000256" key="5">
    <source>
        <dbReference type="ARBA" id="ARBA00011271"/>
    </source>
</evidence>
<dbReference type="NCBIfam" id="TIGR00171">
    <property type="entry name" value="leuD"/>
    <property type="match status" value="1"/>
</dbReference>
<dbReference type="PANTHER" id="PTHR43345">
    <property type="entry name" value="3-ISOPROPYLMALATE DEHYDRATASE SMALL SUBUNIT 2-RELATED-RELATED"/>
    <property type="match status" value="1"/>
</dbReference>
<evidence type="ECO:0000256" key="1">
    <source>
        <dbReference type="ARBA" id="ARBA00000491"/>
    </source>
</evidence>
<accession>A0ABS5LTY8</accession>
<evidence type="ECO:0000256" key="8">
    <source>
        <dbReference type="ARBA" id="ARBA00023239"/>
    </source>
</evidence>
<dbReference type="EC" id="4.2.1.33" evidence="10"/>
<dbReference type="PANTHER" id="PTHR43345:SF5">
    <property type="entry name" value="3-ISOPROPYLMALATE DEHYDRATASE SMALL SUBUNIT"/>
    <property type="match status" value="1"/>
</dbReference>
<evidence type="ECO:0000256" key="4">
    <source>
        <dbReference type="ARBA" id="ARBA00009845"/>
    </source>
</evidence>
<comment type="function">
    <text evidence="2 10">Catalyzes the isomerization between 2-isopropylmalate and 3-isopropylmalate, via the formation of 2-isopropylmaleate.</text>
</comment>
<comment type="pathway">
    <text evidence="3 10">Amino-acid biosynthesis; L-leucine biosynthesis; L-leucine from 3-methyl-2-oxobutanoate: step 2/4.</text>
</comment>
<comment type="similarity">
    <text evidence="4 10">Belongs to the LeuD family. LeuD type 1 subfamily.</text>
</comment>
<dbReference type="RefSeq" id="WP_043007197.1">
    <property type="nucleotide sequence ID" value="NZ_JAANES010000003.1"/>
</dbReference>
<keyword evidence="7 10" id="KW-0028">Amino-acid biosynthesis</keyword>
<dbReference type="HAMAP" id="MF_01031">
    <property type="entry name" value="LeuD_type1"/>
    <property type="match status" value="1"/>
</dbReference>
<dbReference type="EMBL" id="JAANES010000003">
    <property type="protein sequence ID" value="MBS3019966.1"/>
    <property type="molecule type" value="Genomic_DNA"/>
</dbReference>
<dbReference type="InterPro" id="IPR004431">
    <property type="entry name" value="3-IsopropMal_deHydase_ssu"/>
</dbReference>